<accession>A0A0J6YDB2</accession>
<proteinExistence type="predicted"/>
<evidence type="ECO:0000313" key="2">
    <source>
        <dbReference type="Proteomes" id="UP000054565"/>
    </source>
</evidence>
<dbReference type="AlphaFoldDB" id="A0A0J6YDB2"/>
<gene>
    <name evidence="1" type="ORF">CIRG_06382</name>
</gene>
<protein>
    <submittedName>
        <fullName evidence="1">Uncharacterized protein</fullName>
    </submittedName>
</protein>
<sequence length="144" mass="16624">MAMHEEGFVPFLWPLTYSHLEILWFVLRQDSHTFCSVLLSIPAEIAQLVNQDVSNFYPRTVALHQKYIRGPFIDVLGYGEVVLSNFRWSNCDSISIAGKEIHHGLWTVHALKVVPVTYSNDNNIMNDISGKVAREMAEIWHRRK</sequence>
<name>A0A0J6YDB2_COCIT</name>
<dbReference type="Proteomes" id="UP000054565">
    <property type="component" value="Unassembled WGS sequence"/>
</dbReference>
<reference evidence="2" key="1">
    <citation type="journal article" date="2010" name="Genome Res.">
        <title>Population genomic sequencing of Coccidioides fungi reveals recent hybridization and transposon control.</title>
        <authorList>
            <person name="Neafsey D.E."/>
            <person name="Barker B.M."/>
            <person name="Sharpton T.J."/>
            <person name="Stajich J.E."/>
            <person name="Park D.J."/>
            <person name="Whiston E."/>
            <person name="Hung C.-Y."/>
            <person name="McMahan C."/>
            <person name="White J."/>
            <person name="Sykes S."/>
            <person name="Heiman D."/>
            <person name="Young S."/>
            <person name="Zeng Q."/>
            <person name="Abouelleil A."/>
            <person name="Aftuck L."/>
            <person name="Bessette D."/>
            <person name="Brown A."/>
            <person name="FitzGerald M."/>
            <person name="Lui A."/>
            <person name="Macdonald J.P."/>
            <person name="Priest M."/>
            <person name="Orbach M.J."/>
            <person name="Galgiani J.N."/>
            <person name="Kirkland T.N."/>
            <person name="Cole G.T."/>
            <person name="Birren B.W."/>
            <person name="Henn M.R."/>
            <person name="Taylor J.W."/>
            <person name="Rounsley S.D."/>
        </authorList>
    </citation>
    <scope>NUCLEOTIDE SEQUENCE [LARGE SCALE GENOMIC DNA]</scope>
    <source>
        <strain evidence="2">RMSCC 2394</strain>
    </source>
</reference>
<dbReference type="EMBL" id="DS028096">
    <property type="protein sequence ID" value="KMP06701.1"/>
    <property type="molecule type" value="Genomic_DNA"/>
</dbReference>
<organism evidence="1 2">
    <name type="scientific">Coccidioides immitis RMSCC 2394</name>
    <dbReference type="NCBI Taxonomy" id="404692"/>
    <lineage>
        <taxon>Eukaryota</taxon>
        <taxon>Fungi</taxon>
        <taxon>Dikarya</taxon>
        <taxon>Ascomycota</taxon>
        <taxon>Pezizomycotina</taxon>
        <taxon>Eurotiomycetes</taxon>
        <taxon>Eurotiomycetidae</taxon>
        <taxon>Onygenales</taxon>
        <taxon>Onygenaceae</taxon>
        <taxon>Coccidioides</taxon>
    </lineage>
</organism>
<evidence type="ECO:0000313" key="1">
    <source>
        <dbReference type="EMBL" id="KMP06701.1"/>
    </source>
</evidence>